<accession>A0AAU9TLA9</accession>
<feature type="domain" description="CRAL-TRIO" evidence="1">
    <location>
        <begin position="139"/>
        <end position="263"/>
    </location>
</feature>
<dbReference type="SUPFAM" id="SSF52087">
    <property type="entry name" value="CRAL/TRIO domain"/>
    <property type="match status" value="1"/>
</dbReference>
<dbReference type="PRINTS" id="PR00180">
    <property type="entry name" value="CRETINALDHBP"/>
</dbReference>
<dbReference type="SUPFAM" id="SSF46938">
    <property type="entry name" value="CRAL/TRIO N-terminal domain"/>
    <property type="match status" value="1"/>
</dbReference>
<evidence type="ECO:0000259" key="1">
    <source>
        <dbReference type="PROSITE" id="PS50191"/>
    </source>
</evidence>
<evidence type="ECO:0000313" key="3">
    <source>
        <dbReference type="Proteomes" id="UP001153954"/>
    </source>
</evidence>
<dbReference type="Pfam" id="PF00650">
    <property type="entry name" value="CRAL_TRIO"/>
    <property type="match status" value="1"/>
</dbReference>
<gene>
    <name evidence="2" type="ORF">EEDITHA_LOCUS3883</name>
</gene>
<reference evidence="2" key="1">
    <citation type="submission" date="2022-03" db="EMBL/GenBank/DDBJ databases">
        <authorList>
            <person name="Tunstrom K."/>
        </authorList>
    </citation>
    <scope>NUCLEOTIDE SEQUENCE</scope>
</reference>
<dbReference type="InterPro" id="IPR011074">
    <property type="entry name" value="CRAL/TRIO_N_dom"/>
</dbReference>
<keyword evidence="3" id="KW-1185">Reference proteome</keyword>
<dbReference type="Gene3D" id="3.40.525.10">
    <property type="entry name" value="CRAL-TRIO lipid binding domain"/>
    <property type="match status" value="1"/>
</dbReference>
<dbReference type="SMART" id="SM00516">
    <property type="entry name" value="SEC14"/>
    <property type="match status" value="1"/>
</dbReference>
<dbReference type="AlphaFoldDB" id="A0AAU9TLA9"/>
<dbReference type="GO" id="GO:1902936">
    <property type="term" value="F:phosphatidylinositol bisphosphate binding"/>
    <property type="evidence" value="ECO:0007669"/>
    <property type="project" value="TreeGrafter"/>
</dbReference>
<dbReference type="InterPro" id="IPR001251">
    <property type="entry name" value="CRAL-TRIO_dom"/>
</dbReference>
<name>A0AAU9TLA9_EUPED</name>
<evidence type="ECO:0000313" key="2">
    <source>
        <dbReference type="EMBL" id="CAH2087641.1"/>
    </source>
</evidence>
<dbReference type="EMBL" id="CAKOGL010000006">
    <property type="protein sequence ID" value="CAH2087641.1"/>
    <property type="molecule type" value="Genomic_DNA"/>
</dbReference>
<dbReference type="PROSITE" id="PS50191">
    <property type="entry name" value="CRAL_TRIO"/>
    <property type="match status" value="1"/>
</dbReference>
<dbReference type="InterPro" id="IPR036273">
    <property type="entry name" value="CRAL/TRIO_N_dom_sf"/>
</dbReference>
<dbReference type="PANTHER" id="PTHR10174">
    <property type="entry name" value="ALPHA-TOCOPHEROL TRANSFER PROTEIN-RELATED"/>
    <property type="match status" value="1"/>
</dbReference>
<dbReference type="Proteomes" id="UP001153954">
    <property type="component" value="Unassembled WGS sequence"/>
</dbReference>
<dbReference type="SMART" id="SM01100">
    <property type="entry name" value="CRAL_TRIO_N"/>
    <property type="match status" value="1"/>
</dbReference>
<protein>
    <recommendedName>
        <fullName evidence="1">CRAL-TRIO domain-containing protein</fullName>
    </recommendedName>
</protein>
<dbReference type="CDD" id="cd00170">
    <property type="entry name" value="SEC14"/>
    <property type="match status" value="1"/>
</dbReference>
<organism evidence="2 3">
    <name type="scientific">Euphydryas editha</name>
    <name type="common">Edith's checkerspot</name>
    <dbReference type="NCBI Taxonomy" id="104508"/>
    <lineage>
        <taxon>Eukaryota</taxon>
        <taxon>Metazoa</taxon>
        <taxon>Ecdysozoa</taxon>
        <taxon>Arthropoda</taxon>
        <taxon>Hexapoda</taxon>
        <taxon>Insecta</taxon>
        <taxon>Pterygota</taxon>
        <taxon>Neoptera</taxon>
        <taxon>Endopterygota</taxon>
        <taxon>Lepidoptera</taxon>
        <taxon>Glossata</taxon>
        <taxon>Ditrysia</taxon>
        <taxon>Papilionoidea</taxon>
        <taxon>Nymphalidae</taxon>
        <taxon>Nymphalinae</taxon>
        <taxon>Euphydryas</taxon>
    </lineage>
</organism>
<dbReference type="InterPro" id="IPR036865">
    <property type="entry name" value="CRAL-TRIO_dom_sf"/>
</dbReference>
<dbReference type="Gene3D" id="1.20.5.1200">
    <property type="entry name" value="Alpha-tocopherol transfer"/>
    <property type="match status" value="1"/>
</dbReference>
<dbReference type="PANTHER" id="PTHR10174:SF234">
    <property type="entry name" value="SD01558P"/>
    <property type="match status" value="1"/>
</dbReference>
<dbReference type="Pfam" id="PF03765">
    <property type="entry name" value="CRAL_TRIO_N"/>
    <property type="match status" value="1"/>
</dbReference>
<proteinExistence type="predicted"/>
<sequence length="292" mass="34431">MSLFQEIAFKAELDRHVHPECEYQARIICGEDPITRANVVEELRNMINERGECHPPRLDDAFLLRFLRARRFIPARAHRLMVRYCTFREQNPHLWRDVYWYGISRLGNIFEGVLFDRPDVGRLIICRLGEWDPYVFPVEELIRGCLLLVELGTMQPKLQVLGCTVIVDCEGIGMKHARQLTPSIALQAMNVMGFTLPLHQRGVHIVNCSRLFEKLLYVFKRLAPSDDIWERVHFHGYDYNSLHRYIDPVCLPKRYGGYRESVTLKEWLTKIKKYKNKEFDEDMRTLGYAVDE</sequence>
<comment type="caution">
    <text evidence="2">The sequence shown here is derived from an EMBL/GenBank/DDBJ whole genome shotgun (WGS) entry which is preliminary data.</text>
</comment>
<dbReference type="GO" id="GO:0016020">
    <property type="term" value="C:membrane"/>
    <property type="evidence" value="ECO:0007669"/>
    <property type="project" value="TreeGrafter"/>
</dbReference>
<dbReference type="Gene3D" id="1.10.8.20">
    <property type="entry name" value="N-terminal domain of phosphatidylinositol transfer protein sec14p"/>
    <property type="match status" value="1"/>
</dbReference>